<dbReference type="Proteomes" id="UP000063308">
    <property type="component" value="Chromosome"/>
</dbReference>
<organism evidence="1 2">
    <name type="scientific">Bradyrhizobium diazoefficiens</name>
    <dbReference type="NCBI Taxonomy" id="1355477"/>
    <lineage>
        <taxon>Bacteria</taxon>
        <taxon>Pseudomonadati</taxon>
        <taxon>Pseudomonadota</taxon>
        <taxon>Alphaproteobacteria</taxon>
        <taxon>Hyphomicrobiales</taxon>
        <taxon>Nitrobacteraceae</taxon>
        <taxon>Bradyrhizobium</taxon>
    </lineage>
</organism>
<evidence type="ECO:0000313" key="2">
    <source>
        <dbReference type="Proteomes" id="UP000063308"/>
    </source>
</evidence>
<protein>
    <submittedName>
        <fullName evidence="1">Uncharacterized protein</fullName>
    </submittedName>
</protein>
<sequence length="34" mass="4143">MKRRVRIYRARLSHACQVLLKRHMLLIRLFHGGI</sequence>
<evidence type="ECO:0000313" key="1">
    <source>
        <dbReference type="EMBL" id="BAR55725.1"/>
    </source>
</evidence>
<accession>A0A0E3VTI6</accession>
<dbReference type="AlphaFoldDB" id="A0A0E3VTI6"/>
<gene>
    <name evidence="1" type="ORF">NK6_2544</name>
</gene>
<reference evidence="1 2" key="1">
    <citation type="submission" date="2014-11" db="EMBL/GenBank/DDBJ databases">
        <title>Symbiosis island explosion on the genome of extra-slow-growing strains of soybean bradyrhizobia with massive insertion sequences.</title>
        <authorList>
            <person name="Iida T."/>
            <person name="Minamisawa K."/>
        </authorList>
    </citation>
    <scope>NUCLEOTIDE SEQUENCE [LARGE SCALE GENOMIC DNA]</scope>
    <source>
        <strain evidence="1 2">NK6</strain>
    </source>
</reference>
<name>A0A0E3VTI6_9BRAD</name>
<proteinExistence type="predicted"/>
<dbReference type="EMBL" id="AP014685">
    <property type="protein sequence ID" value="BAR55725.1"/>
    <property type="molecule type" value="Genomic_DNA"/>
</dbReference>